<reference evidence="2 3" key="1">
    <citation type="submission" date="2013-08" db="EMBL/GenBank/DDBJ databases">
        <authorList>
            <person name="Stouthamer R."/>
            <person name="Nunney L."/>
        </authorList>
    </citation>
    <scope>NUCLEOTIDE SEQUENCE [LARGE SCALE GENOMIC DNA]</scope>
    <source>
        <strain evidence="3">ann-1</strain>
    </source>
</reference>
<dbReference type="GO" id="GO:0005509">
    <property type="term" value="F:calcium ion binding"/>
    <property type="evidence" value="ECO:0007669"/>
    <property type="project" value="InterPro"/>
</dbReference>
<dbReference type="SUPFAM" id="SSF47473">
    <property type="entry name" value="EF-hand"/>
    <property type="match status" value="1"/>
</dbReference>
<sequence length="100" mass="11795">MILQGRFSRRRKILGAVMLVFLCWLGYTRYVGLAIAEGVQFKDMDWNGDGTVSRQEIAQAFYAVAVRHSQENQRHCVTYYWRRSGEQIRVECRTFLEKNN</sequence>
<dbReference type="Proteomes" id="UP000027215">
    <property type="component" value="Chromosome"/>
</dbReference>
<protein>
    <submittedName>
        <fullName evidence="2">Membrane protein</fullName>
    </submittedName>
</protein>
<evidence type="ECO:0000313" key="2">
    <source>
        <dbReference type="EMBL" id="AIC09747.1"/>
    </source>
</evidence>
<accession>A0A060H9Z0</accession>
<dbReference type="PROSITE" id="PS50222">
    <property type="entry name" value="EF_HAND_2"/>
    <property type="match status" value="1"/>
</dbReference>
<dbReference type="PATRIC" id="fig|155920.8.peg.1134"/>
<dbReference type="KEGG" id="xfs:D934_04740"/>
<proteinExistence type="predicted"/>
<organism evidence="2 3">
    <name type="scientific">Xylella fastidiosa subsp. sandyi Ann-1</name>
    <dbReference type="NCBI Taxonomy" id="155920"/>
    <lineage>
        <taxon>Bacteria</taxon>
        <taxon>Pseudomonadati</taxon>
        <taxon>Pseudomonadota</taxon>
        <taxon>Gammaproteobacteria</taxon>
        <taxon>Lysobacterales</taxon>
        <taxon>Lysobacteraceae</taxon>
        <taxon>Xylella</taxon>
    </lineage>
</organism>
<dbReference type="Gene3D" id="1.10.238.10">
    <property type="entry name" value="EF-hand"/>
    <property type="match status" value="1"/>
</dbReference>
<dbReference type="GeneID" id="93904423"/>
<dbReference type="HOGENOM" id="CLU_2304986_0_0_6"/>
<dbReference type="RefSeq" id="WP_011097729.1">
    <property type="nucleotide sequence ID" value="NZ_CP006696.1"/>
</dbReference>
<dbReference type="InterPro" id="IPR011992">
    <property type="entry name" value="EF-hand-dom_pair"/>
</dbReference>
<gene>
    <name evidence="2" type="ORF">D934_04740</name>
</gene>
<evidence type="ECO:0000259" key="1">
    <source>
        <dbReference type="PROSITE" id="PS50222"/>
    </source>
</evidence>
<feature type="domain" description="EF-hand" evidence="1">
    <location>
        <begin position="41"/>
        <end position="67"/>
    </location>
</feature>
<evidence type="ECO:0000313" key="3">
    <source>
        <dbReference type="Proteomes" id="UP000027215"/>
    </source>
</evidence>
<dbReference type="InterPro" id="IPR002048">
    <property type="entry name" value="EF_hand_dom"/>
</dbReference>
<dbReference type="EMBL" id="CP006696">
    <property type="protein sequence ID" value="AIC09747.1"/>
    <property type="molecule type" value="Genomic_DNA"/>
</dbReference>
<name>A0A060H9Z0_XYLFS</name>
<dbReference type="AlphaFoldDB" id="A0A060H9Z0"/>